<proteinExistence type="predicted"/>
<dbReference type="AlphaFoldDB" id="A0A0J9S0A5"/>
<organism evidence="1">
    <name type="scientific">Drosophila simulans</name>
    <name type="common">Fruit fly</name>
    <dbReference type="NCBI Taxonomy" id="7240"/>
    <lineage>
        <taxon>Eukaryota</taxon>
        <taxon>Metazoa</taxon>
        <taxon>Ecdysozoa</taxon>
        <taxon>Arthropoda</taxon>
        <taxon>Hexapoda</taxon>
        <taxon>Insecta</taxon>
        <taxon>Pterygota</taxon>
        <taxon>Neoptera</taxon>
        <taxon>Endopterygota</taxon>
        <taxon>Diptera</taxon>
        <taxon>Brachycera</taxon>
        <taxon>Muscomorpha</taxon>
        <taxon>Ephydroidea</taxon>
        <taxon>Drosophilidae</taxon>
        <taxon>Drosophila</taxon>
        <taxon>Sophophora</taxon>
    </lineage>
</organism>
<dbReference type="Proteomes" id="UP000035880">
    <property type="component" value="Chromosome 3L"/>
</dbReference>
<reference evidence="1" key="2">
    <citation type="submission" date="2014-06" db="EMBL/GenBank/DDBJ databases">
        <authorList>
            <person name="Hu T."/>
            <person name="Eisen M.B."/>
            <person name="Thornton K.R."/>
            <person name="Andolfatto P."/>
        </authorList>
    </citation>
    <scope>NUCLEOTIDE SEQUENCE</scope>
    <source>
        <strain evidence="1">W501</strain>
    </source>
</reference>
<gene>
    <name evidence="1" type="primary">Dsim\GD29329</name>
    <name evidence="1" type="ORF">Dsimw501_GD29329</name>
</gene>
<dbReference type="Bgee" id="FBgn0270619">
    <property type="expression patterns" value="Expressed in multicellular organism and 1 other cell type or tissue"/>
</dbReference>
<reference evidence="1" key="3">
    <citation type="submission" date="2015-04" db="EMBL/GenBank/DDBJ databases">
        <authorList>
            <consortium name="FlyBase"/>
        </authorList>
    </citation>
    <scope>NUCLEOTIDE SEQUENCE</scope>
    <source>
        <strain evidence="1">W501</strain>
    </source>
</reference>
<dbReference type="KEGG" id="dsi:Dsimw501_GD29329"/>
<evidence type="ECO:0000313" key="1">
    <source>
        <dbReference type="EMBL" id="KMZ01337.1"/>
    </source>
</evidence>
<name>A0A0J9S0A5_DROSI</name>
<reference evidence="1" key="1">
    <citation type="journal article" date="2013" name="Genome Res.">
        <title>A second-generation assembly of the Drosophila simulans genome provides new insights into patterns of lineage-specific divergence.</title>
        <authorList>
            <person name="Hu T.T."/>
            <person name="Eisen M.B."/>
            <person name="Thornton K.R."/>
            <person name="Andolfatto P."/>
        </authorList>
    </citation>
    <scope>NUCLEOTIDE SEQUENCE [LARGE SCALE GENOMIC DNA]</scope>
    <source>
        <strain evidence="1">W501</strain>
    </source>
</reference>
<accession>A0A0J9S0A5</accession>
<dbReference type="EMBL" id="CM002912">
    <property type="protein sequence ID" value="KMZ01337.1"/>
    <property type="molecule type" value="Genomic_DNA"/>
</dbReference>
<protein>
    <submittedName>
        <fullName evidence="1">Uncharacterized protein</fullName>
    </submittedName>
</protein>
<sequence>MDEVSILELGSIHRTPFPTTRMILGYMLLRICNTAIQLPTNPCAGAKKAGVREELEFGWLATGPFLTEFLKDRK</sequence>